<sequence>MSHDFMVMRLYHLSNETTQVALMQKVIGKQARIVLFIILGFIALGALKLAFGTQAFVLTASFLVIVLVSMGIAKKYYAQAVILTGGISLLIITALFFPDVDMTKASSGSTFLDIFIEIKSVFSDSIARLGLIIMVIAGFSRYMNDIGASAKLVELCIKPLKRINAKYILLGVCYILMQVLALFISSPSGLALLMLTTLFPVLRSIGCSRAAVASVIASGICIDYGPSATGSVLISEITGYDLFSFFVDKQIPIVAILFIVIGISHMIMQAYWDKKEGVNDEQPEENEKTAEIASHIPGYYALLPVVPMIILFTFSSLIEEHLPSFLQLKIDVVSAIILSFFIAFLIDSIRSLDLKKSTEKVMGLFDQMGQSFITVVSILLCAQVLVAGIIKIGFIDILFSFIPNEDHYATMMIILFSLLIFFGSVIMGTATVFNAFAPLSAEVAQGAGISVFKMLVPLHFSASLGRSFSPISGVIIAVSGFIGVTPFEIIKRNCVQLTIAYILMMTLSISIL</sequence>
<feature type="transmembrane region" description="Helical" evidence="8">
    <location>
        <begin position="165"/>
        <end position="184"/>
    </location>
</feature>
<feature type="transmembrane region" description="Helical" evidence="8">
    <location>
        <begin position="80"/>
        <end position="97"/>
    </location>
</feature>
<dbReference type="GO" id="GO:0015556">
    <property type="term" value="F:C4-dicarboxylate transmembrane transporter activity"/>
    <property type="evidence" value="ECO:0007669"/>
    <property type="project" value="InterPro"/>
</dbReference>
<feature type="transmembrane region" description="Helical" evidence="8">
    <location>
        <begin position="443"/>
        <end position="462"/>
    </location>
</feature>
<feature type="transmembrane region" description="Helical" evidence="8">
    <location>
        <begin position="56"/>
        <end position="73"/>
    </location>
</feature>
<feature type="transmembrane region" description="Helical" evidence="8">
    <location>
        <begin position="126"/>
        <end position="144"/>
    </location>
</feature>
<evidence type="ECO:0000256" key="7">
    <source>
        <dbReference type="ARBA" id="ARBA00023136"/>
    </source>
</evidence>
<organism evidence="9 10">
    <name type="scientific">Citrobacter amalonaticus</name>
    <dbReference type="NCBI Taxonomy" id="35703"/>
    <lineage>
        <taxon>Bacteria</taxon>
        <taxon>Pseudomonadati</taxon>
        <taxon>Pseudomonadota</taxon>
        <taxon>Gammaproteobacteria</taxon>
        <taxon>Enterobacterales</taxon>
        <taxon>Enterobacteriaceae</taxon>
        <taxon>Citrobacter</taxon>
    </lineage>
</organism>
<dbReference type="OrthoDB" id="1674075at2"/>
<feature type="transmembrane region" description="Helical" evidence="8">
    <location>
        <begin position="372"/>
        <end position="402"/>
    </location>
</feature>
<dbReference type="EMBL" id="PQLX01000005">
    <property type="protein sequence ID" value="POU64368.1"/>
    <property type="molecule type" value="Genomic_DNA"/>
</dbReference>
<dbReference type="AlphaFoldDB" id="A0A2S4RVI5"/>
<evidence type="ECO:0000256" key="8">
    <source>
        <dbReference type="SAM" id="Phobius"/>
    </source>
</evidence>
<dbReference type="Proteomes" id="UP000237003">
    <property type="component" value="Unassembled WGS sequence"/>
</dbReference>
<accession>A0A2S4RVI5</accession>
<comment type="caution">
    <text evidence="9">The sequence shown here is derived from an EMBL/GenBank/DDBJ whole genome shotgun (WGS) entry which is preliminary data.</text>
</comment>
<feature type="transmembrane region" description="Helical" evidence="8">
    <location>
        <begin position="298"/>
        <end position="318"/>
    </location>
</feature>
<evidence type="ECO:0000256" key="2">
    <source>
        <dbReference type="ARBA" id="ARBA00005275"/>
    </source>
</evidence>
<comment type="similarity">
    <text evidence="2">Belongs to the DcuC/DcuD transporter (TC 2.A.61) family.</text>
</comment>
<feature type="transmembrane region" description="Helical" evidence="8">
    <location>
        <begin position="251"/>
        <end position="272"/>
    </location>
</feature>
<dbReference type="PANTHER" id="PTHR42002:SF2">
    <property type="entry name" value="ANAEROBIC C4-DICARBOXYLATE TRANSPORTER DCUC-RELATED"/>
    <property type="match status" value="1"/>
</dbReference>
<dbReference type="Pfam" id="PF03606">
    <property type="entry name" value="DcuC"/>
    <property type="match status" value="1"/>
</dbReference>
<keyword evidence="3" id="KW-0813">Transport</keyword>
<reference evidence="9 10" key="1">
    <citation type="submission" date="2018-01" db="EMBL/GenBank/DDBJ databases">
        <title>Complete genome sequences of 14 Citrobacter spp. isolated from plant in Canada.</title>
        <authorList>
            <person name="Bhandare S.G."/>
            <person name="Colavecchio A."/>
            <person name="Jeukens J."/>
            <person name="Emond-Rheault J.-G."/>
            <person name="Freschi L."/>
            <person name="Hamel J."/>
            <person name="Kukavica-Ibrulj I."/>
            <person name="Levesque R."/>
            <person name="Goodridge L."/>
        </authorList>
    </citation>
    <scope>NUCLEOTIDE SEQUENCE [LARGE SCALE GENOMIC DNA]</scope>
    <source>
        <strain evidence="9 10">S1285</strain>
    </source>
</reference>
<comment type="subcellular location">
    <subcellularLocation>
        <location evidence="1">Cell membrane</location>
        <topology evidence="1">Multi-pass membrane protein</topology>
    </subcellularLocation>
</comment>
<evidence type="ECO:0000256" key="4">
    <source>
        <dbReference type="ARBA" id="ARBA00022475"/>
    </source>
</evidence>
<keyword evidence="4" id="KW-1003">Cell membrane</keyword>
<gene>
    <name evidence="9" type="ORF">C3430_14320</name>
</gene>
<evidence type="ECO:0000256" key="5">
    <source>
        <dbReference type="ARBA" id="ARBA00022692"/>
    </source>
</evidence>
<keyword evidence="5 8" id="KW-0812">Transmembrane</keyword>
<dbReference type="InterPro" id="IPR004669">
    <property type="entry name" value="C4_dicarb_anaerob_car"/>
</dbReference>
<evidence type="ECO:0000256" key="3">
    <source>
        <dbReference type="ARBA" id="ARBA00022448"/>
    </source>
</evidence>
<dbReference type="InterPro" id="IPR018385">
    <property type="entry name" value="C4_dicarb_anaerob_car-like"/>
</dbReference>
<evidence type="ECO:0000313" key="9">
    <source>
        <dbReference type="EMBL" id="POU64368.1"/>
    </source>
</evidence>
<proteinExistence type="inferred from homology"/>
<dbReference type="GO" id="GO:0005886">
    <property type="term" value="C:plasma membrane"/>
    <property type="evidence" value="ECO:0007669"/>
    <property type="project" value="UniProtKB-SubCell"/>
</dbReference>
<feature type="transmembrane region" description="Helical" evidence="8">
    <location>
        <begin position="330"/>
        <end position="352"/>
    </location>
</feature>
<feature type="transmembrane region" description="Helical" evidence="8">
    <location>
        <begin position="468"/>
        <end position="487"/>
    </location>
</feature>
<feature type="transmembrane region" description="Helical" evidence="8">
    <location>
        <begin position="408"/>
        <end position="436"/>
    </location>
</feature>
<evidence type="ECO:0000313" key="10">
    <source>
        <dbReference type="Proteomes" id="UP000237003"/>
    </source>
</evidence>
<keyword evidence="7 8" id="KW-0472">Membrane</keyword>
<dbReference type="NCBIfam" id="TIGR00771">
    <property type="entry name" value="DcuC"/>
    <property type="match status" value="1"/>
</dbReference>
<protein>
    <recommendedName>
        <fullName evidence="11">Cryptic C4-dicarboxylate transporter DcuD</fullName>
    </recommendedName>
</protein>
<dbReference type="NCBIfam" id="NF037994">
    <property type="entry name" value="DcuC_1"/>
    <property type="match status" value="1"/>
</dbReference>
<evidence type="ECO:0000256" key="6">
    <source>
        <dbReference type="ARBA" id="ARBA00022989"/>
    </source>
</evidence>
<feature type="transmembrane region" description="Helical" evidence="8">
    <location>
        <begin position="33"/>
        <end position="50"/>
    </location>
</feature>
<evidence type="ECO:0000256" key="1">
    <source>
        <dbReference type="ARBA" id="ARBA00004651"/>
    </source>
</evidence>
<keyword evidence="6 8" id="KW-1133">Transmembrane helix</keyword>
<dbReference type="PANTHER" id="PTHR42002">
    <property type="entry name" value="ANAEROBIC C4-DICARBOXYLATE TRANSPORTER DCUC-RELATED"/>
    <property type="match status" value="1"/>
</dbReference>
<evidence type="ECO:0008006" key="11">
    <source>
        <dbReference type="Google" id="ProtNLM"/>
    </source>
</evidence>
<name>A0A2S4RVI5_CITAM</name>